<evidence type="ECO:0000313" key="11">
    <source>
        <dbReference type="Proteomes" id="UP001180551"/>
    </source>
</evidence>
<feature type="transmembrane region" description="Helical" evidence="8">
    <location>
        <begin position="305"/>
        <end position="327"/>
    </location>
</feature>
<feature type="transmembrane region" description="Helical" evidence="8">
    <location>
        <begin position="146"/>
        <end position="166"/>
    </location>
</feature>
<dbReference type="InterPro" id="IPR036259">
    <property type="entry name" value="MFS_trans_sf"/>
</dbReference>
<keyword evidence="4 8" id="KW-0812">Transmembrane</keyword>
<dbReference type="SUPFAM" id="SSF103473">
    <property type="entry name" value="MFS general substrate transporter"/>
    <property type="match status" value="1"/>
</dbReference>
<dbReference type="Proteomes" id="UP001180551">
    <property type="component" value="Unassembled WGS sequence"/>
</dbReference>
<keyword evidence="11" id="KW-1185">Reference proteome</keyword>
<evidence type="ECO:0000256" key="7">
    <source>
        <dbReference type="SAM" id="MobiDB-lite"/>
    </source>
</evidence>
<name>A0ABU2TB10_9ACTN</name>
<reference evidence="10" key="1">
    <citation type="submission" date="2024-05" db="EMBL/GenBank/DDBJ databases">
        <title>30 novel species of actinomycetes from the DSMZ collection.</title>
        <authorList>
            <person name="Nouioui I."/>
        </authorList>
    </citation>
    <scope>NUCLEOTIDE SEQUENCE</scope>
    <source>
        <strain evidence="10">DSM 41527</strain>
    </source>
</reference>
<dbReference type="InterPro" id="IPR011701">
    <property type="entry name" value="MFS"/>
</dbReference>
<feature type="transmembrane region" description="Helical" evidence="8">
    <location>
        <begin position="202"/>
        <end position="224"/>
    </location>
</feature>
<feature type="transmembrane region" description="Helical" evidence="8">
    <location>
        <begin position="85"/>
        <end position="104"/>
    </location>
</feature>
<evidence type="ECO:0000256" key="2">
    <source>
        <dbReference type="ARBA" id="ARBA00022448"/>
    </source>
</evidence>
<feature type="transmembrane region" description="Helical" evidence="8">
    <location>
        <begin position="264"/>
        <end position="284"/>
    </location>
</feature>
<dbReference type="PANTHER" id="PTHR23501">
    <property type="entry name" value="MAJOR FACILITATOR SUPERFAMILY"/>
    <property type="match status" value="1"/>
</dbReference>
<dbReference type="RefSeq" id="WP_311625221.1">
    <property type="nucleotide sequence ID" value="NZ_JAVRFE010000027.1"/>
</dbReference>
<organism evidence="10 11">
    <name type="scientific">Streptomyces mooreae</name>
    <dbReference type="NCBI Taxonomy" id="3075523"/>
    <lineage>
        <taxon>Bacteria</taxon>
        <taxon>Bacillati</taxon>
        <taxon>Actinomycetota</taxon>
        <taxon>Actinomycetes</taxon>
        <taxon>Kitasatosporales</taxon>
        <taxon>Streptomycetaceae</taxon>
        <taxon>Streptomyces</taxon>
    </lineage>
</organism>
<feature type="region of interest" description="Disordered" evidence="7">
    <location>
        <begin position="537"/>
        <end position="583"/>
    </location>
</feature>
<evidence type="ECO:0000256" key="8">
    <source>
        <dbReference type="SAM" id="Phobius"/>
    </source>
</evidence>
<feature type="transmembrane region" description="Helical" evidence="8">
    <location>
        <begin position="371"/>
        <end position="391"/>
    </location>
</feature>
<evidence type="ECO:0000256" key="1">
    <source>
        <dbReference type="ARBA" id="ARBA00004651"/>
    </source>
</evidence>
<keyword evidence="2" id="KW-0813">Transport</keyword>
<dbReference type="EMBL" id="JAVRFE010000027">
    <property type="protein sequence ID" value="MDT0458118.1"/>
    <property type="molecule type" value="Genomic_DNA"/>
</dbReference>
<keyword evidence="6 8" id="KW-0472">Membrane</keyword>
<evidence type="ECO:0000256" key="6">
    <source>
        <dbReference type="ARBA" id="ARBA00023136"/>
    </source>
</evidence>
<dbReference type="CDD" id="cd17502">
    <property type="entry name" value="MFS_Azr1_MDR_like"/>
    <property type="match status" value="1"/>
</dbReference>
<dbReference type="PANTHER" id="PTHR23501:SF197">
    <property type="entry name" value="COMD"/>
    <property type="match status" value="1"/>
</dbReference>
<dbReference type="InterPro" id="IPR004638">
    <property type="entry name" value="EmrB-like"/>
</dbReference>
<feature type="compositionally biased region" description="Basic and acidic residues" evidence="7">
    <location>
        <begin position="9"/>
        <end position="24"/>
    </location>
</feature>
<keyword evidence="5 8" id="KW-1133">Transmembrane helix</keyword>
<evidence type="ECO:0000256" key="4">
    <source>
        <dbReference type="ARBA" id="ARBA00022692"/>
    </source>
</evidence>
<feature type="transmembrane region" description="Helical" evidence="8">
    <location>
        <begin position="432"/>
        <end position="456"/>
    </location>
</feature>
<dbReference type="Gene3D" id="1.20.1720.10">
    <property type="entry name" value="Multidrug resistance protein D"/>
    <property type="match status" value="1"/>
</dbReference>
<feature type="transmembrane region" description="Helical" evidence="8">
    <location>
        <begin position="236"/>
        <end position="258"/>
    </location>
</feature>
<feature type="transmembrane region" description="Helical" evidence="8">
    <location>
        <begin position="178"/>
        <end position="196"/>
    </location>
</feature>
<feature type="transmembrane region" description="Helical" evidence="8">
    <location>
        <begin position="506"/>
        <end position="528"/>
    </location>
</feature>
<proteinExistence type="predicted"/>
<feature type="region of interest" description="Disordered" evidence="7">
    <location>
        <begin position="1"/>
        <end position="44"/>
    </location>
</feature>
<dbReference type="Gene3D" id="1.20.1250.20">
    <property type="entry name" value="MFS general substrate transporter like domains"/>
    <property type="match status" value="1"/>
</dbReference>
<dbReference type="InterPro" id="IPR020846">
    <property type="entry name" value="MFS_dom"/>
</dbReference>
<accession>A0ABU2TB10</accession>
<feature type="transmembrane region" description="Helical" evidence="8">
    <location>
        <begin position="116"/>
        <end position="134"/>
    </location>
</feature>
<evidence type="ECO:0000256" key="3">
    <source>
        <dbReference type="ARBA" id="ARBA00022475"/>
    </source>
</evidence>
<sequence length="583" mass="59678">MAVNGTTEAADRADAAGRAGEADGAKGTGRSGATAEEVPSGRRPSRSLYLGVFGLLLGMFLAMVDGLIVGTALPTIVGELGGLDQLSWVVTAYLLTTAVATPIWGKAGDLYGRKGTFMAAIGLFLAGSMLSGLAQDMGQLIAFRALQGLGAGGLMVGALSVIGVLVPPRHSGRMQSMIGAMMPVAFIGGPLLGGFLTDHLSWRWAFYVNVPIGVVSLVIVGGWVRLGRTERSTARIDYPGVALLSGAVLALTLLASWGGVRYGWGSPQILGLATVSVVALAWFVRVERRAVEPVIPPRLFRSRNFTLAQILSFLIGAVMLGVTSYLPQYMQLVQGLSPTAGGLLLLPLMFGMLGVQLGTGALISRNGRYRIYPILGGGVLTVGVLVLLLLGRDTATALASGLTVVAGMGIGFVMQSTMLITMNSAEPRDMGAASGTVTLLRTVGGSLGVALLGAVFTGRLHSGLAGRLGEGAAGRLTGRAGQLTPQVLDGLAAPVRDAYRAAVTSGLHGVLAGAAALAALGFAAAWFVREVPLRSTVDPDGPVDPEGPAHPDGPADPHSPAEPTGPAPAQSPENAHSPSKPRP</sequence>
<comment type="subcellular location">
    <subcellularLocation>
        <location evidence="1">Cell membrane</location>
        <topology evidence="1">Multi-pass membrane protein</topology>
    </subcellularLocation>
</comment>
<feature type="transmembrane region" description="Helical" evidence="8">
    <location>
        <begin position="339"/>
        <end position="359"/>
    </location>
</feature>
<feature type="transmembrane region" description="Helical" evidence="8">
    <location>
        <begin position="48"/>
        <end position="73"/>
    </location>
</feature>
<evidence type="ECO:0000256" key="5">
    <source>
        <dbReference type="ARBA" id="ARBA00022989"/>
    </source>
</evidence>
<gene>
    <name evidence="10" type="ORF">RM550_20655</name>
</gene>
<dbReference type="NCBIfam" id="TIGR00711">
    <property type="entry name" value="efflux_EmrB"/>
    <property type="match status" value="1"/>
</dbReference>
<comment type="caution">
    <text evidence="10">The sequence shown here is derived from an EMBL/GenBank/DDBJ whole genome shotgun (WGS) entry which is preliminary data.</text>
</comment>
<evidence type="ECO:0000313" key="10">
    <source>
        <dbReference type="EMBL" id="MDT0458118.1"/>
    </source>
</evidence>
<dbReference type="PROSITE" id="PS50850">
    <property type="entry name" value="MFS"/>
    <property type="match status" value="1"/>
</dbReference>
<feature type="transmembrane region" description="Helical" evidence="8">
    <location>
        <begin position="397"/>
        <end position="420"/>
    </location>
</feature>
<evidence type="ECO:0000259" key="9">
    <source>
        <dbReference type="PROSITE" id="PS50850"/>
    </source>
</evidence>
<keyword evidence="3" id="KW-1003">Cell membrane</keyword>
<feature type="domain" description="Major facilitator superfamily (MFS) profile" evidence="9">
    <location>
        <begin position="51"/>
        <end position="533"/>
    </location>
</feature>
<protein>
    <submittedName>
        <fullName evidence="10">DHA2 family efflux MFS transporter permease subunit</fullName>
    </submittedName>
</protein>
<dbReference type="Pfam" id="PF07690">
    <property type="entry name" value="MFS_1"/>
    <property type="match status" value="2"/>
</dbReference>